<evidence type="ECO:0000313" key="1">
    <source>
        <dbReference type="EMBL" id="SMH65399.1"/>
    </source>
</evidence>
<sequence>MRLPLARYAMLYGNAIRQENRSRGHIHYLTAFTGVDRTGWLMLRAFRRGVPCRVCA</sequence>
<dbReference type="Proteomes" id="UP000193925">
    <property type="component" value="Chromosome AFERRI"/>
</dbReference>
<proteinExistence type="predicted"/>
<accession>A0ABY1MP86</accession>
<evidence type="ECO:0000313" key="2">
    <source>
        <dbReference type="Proteomes" id="UP000193925"/>
    </source>
</evidence>
<evidence type="ECO:0008006" key="3">
    <source>
        <dbReference type="Google" id="ProtNLM"/>
    </source>
</evidence>
<reference evidence="1 2" key="1">
    <citation type="submission" date="2017-03" db="EMBL/GenBank/DDBJ databases">
        <authorList>
            <person name="Regsiter A."/>
            <person name="William W."/>
        </authorList>
    </citation>
    <scope>NUCLEOTIDE SEQUENCE [LARGE SCALE GENOMIC DNA]</scope>
    <source>
        <strain evidence="1">PRJEB5721</strain>
    </source>
</reference>
<protein>
    <recommendedName>
        <fullName evidence="3">Transposase</fullName>
    </recommendedName>
</protein>
<name>A0ABY1MP86_9PROT</name>
<organism evidence="1 2">
    <name type="scientific">Acidithiobacillus ferrivorans</name>
    <dbReference type="NCBI Taxonomy" id="160808"/>
    <lineage>
        <taxon>Bacteria</taxon>
        <taxon>Pseudomonadati</taxon>
        <taxon>Pseudomonadota</taxon>
        <taxon>Acidithiobacillia</taxon>
        <taxon>Acidithiobacillales</taxon>
        <taxon>Acidithiobacillaceae</taxon>
        <taxon>Acidithiobacillus</taxon>
    </lineage>
</organism>
<gene>
    <name evidence="1" type="ORF">AFERRI_20181</name>
</gene>
<keyword evidence="2" id="KW-1185">Reference proteome</keyword>
<dbReference type="EMBL" id="LT841305">
    <property type="protein sequence ID" value="SMH65399.1"/>
    <property type="molecule type" value="Genomic_DNA"/>
</dbReference>